<dbReference type="Pfam" id="PF10604">
    <property type="entry name" value="Polyketide_cyc2"/>
    <property type="match status" value="1"/>
</dbReference>
<dbReference type="AlphaFoldDB" id="A0A916TJN3"/>
<proteinExistence type="predicted"/>
<evidence type="ECO:0000313" key="2">
    <source>
        <dbReference type="Proteomes" id="UP000636793"/>
    </source>
</evidence>
<dbReference type="RefSeq" id="WP_188839197.1">
    <property type="nucleotide sequence ID" value="NZ_BMHI01000009.1"/>
</dbReference>
<dbReference type="Proteomes" id="UP000636793">
    <property type="component" value="Unassembled WGS sequence"/>
</dbReference>
<dbReference type="Gene3D" id="3.30.530.20">
    <property type="match status" value="1"/>
</dbReference>
<evidence type="ECO:0000313" key="1">
    <source>
        <dbReference type="EMBL" id="GGB47711.1"/>
    </source>
</evidence>
<comment type="caution">
    <text evidence="1">The sequence shown here is derived from an EMBL/GenBank/DDBJ whole genome shotgun (WGS) entry which is preliminary data.</text>
</comment>
<keyword evidence="2" id="KW-1185">Reference proteome</keyword>
<dbReference type="InterPro" id="IPR023393">
    <property type="entry name" value="START-like_dom_sf"/>
</dbReference>
<reference evidence="1" key="1">
    <citation type="journal article" date="2014" name="Int. J. Syst. Evol. Microbiol.">
        <title>Complete genome sequence of Corynebacterium casei LMG S-19264T (=DSM 44701T), isolated from a smear-ripened cheese.</title>
        <authorList>
            <consortium name="US DOE Joint Genome Institute (JGI-PGF)"/>
            <person name="Walter F."/>
            <person name="Albersmeier A."/>
            <person name="Kalinowski J."/>
            <person name="Ruckert C."/>
        </authorList>
    </citation>
    <scope>NUCLEOTIDE SEQUENCE</scope>
    <source>
        <strain evidence="1">CGMCC 1.15085</strain>
    </source>
</reference>
<accession>A0A916TJN3</accession>
<gene>
    <name evidence="1" type="ORF">GCM10011492_43610</name>
</gene>
<name>A0A916TJN3_9MICO</name>
<dbReference type="EMBL" id="BMHI01000009">
    <property type="protein sequence ID" value="GGB47711.1"/>
    <property type="molecule type" value="Genomic_DNA"/>
</dbReference>
<organism evidence="1 2">
    <name type="scientific">Flexivirga endophytica</name>
    <dbReference type="NCBI Taxonomy" id="1849103"/>
    <lineage>
        <taxon>Bacteria</taxon>
        <taxon>Bacillati</taxon>
        <taxon>Actinomycetota</taxon>
        <taxon>Actinomycetes</taxon>
        <taxon>Micrococcales</taxon>
        <taxon>Dermacoccaceae</taxon>
        <taxon>Flexivirga</taxon>
    </lineage>
</organism>
<dbReference type="SUPFAM" id="SSF55961">
    <property type="entry name" value="Bet v1-like"/>
    <property type="match status" value="1"/>
</dbReference>
<evidence type="ECO:0008006" key="3">
    <source>
        <dbReference type="Google" id="ProtNLM"/>
    </source>
</evidence>
<protein>
    <recommendedName>
        <fullName evidence="3">SRPBCC family protein</fullName>
    </recommendedName>
</protein>
<sequence length="139" mass="15646">MMRISESSSASADRLWRYLRDVEHWGDHLPTFQSVRHVGGPTPTNVGSCFEVRQPGLAKAVYEITRWEPEHGFTWVGRVPGVRTTGIHDIESDGDGHRILLGIEWSGPLAWVLRPLLSGKARRMMQSEGETIARLAEQD</sequence>
<dbReference type="InterPro" id="IPR019587">
    <property type="entry name" value="Polyketide_cyclase/dehydratase"/>
</dbReference>
<reference evidence="1" key="2">
    <citation type="submission" date="2020-09" db="EMBL/GenBank/DDBJ databases">
        <authorList>
            <person name="Sun Q."/>
            <person name="Zhou Y."/>
        </authorList>
    </citation>
    <scope>NUCLEOTIDE SEQUENCE</scope>
    <source>
        <strain evidence="1">CGMCC 1.15085</strain>
    </source>
</reference>